<organism evidence="5 6">
    <name type="scientific">Oceaniferula flava</name>
    <dbReference type="NCBI Taxonomy" id="2800421"/>
    <lineage>
        <taxon>Bacteria</taxon>
        <taxon>Pseudomonadati</taxon>
        <taxon>Verrucomicrobiota</taxon>
        <taxon>Verrucomicrobiia</taxon>
        <taxon>Verrucomicrobiales</taxon>
        <taxon>Verrucomicrobiaceae</taxon>
        <taxon>Oceaniferula</taxon>
    </lineage>
</organism>
<reference evidence="5" key="1">
    <citation type="submission" date="2021-01" db="EMBL/GenBank/DDBJ databases">
        <title>Modified the classification status of verrucomicrobia.</title>
        <authorList>
            <person name="Feng X."/>
        </authorList>
    </citation>
    <scope>NUCLEOTIDE SEQUENCE</scope>
    <source>
        <strain evidence="5">5K15</strain>
    </source>
</reference>
<gene>
    <name evidence="5" type="ORF">JIN83_16395</name>
</gene>
<evidence type="ECO:0000313" key="5">
    <source>
        <dbReference type="EMBL" id="MBK1856553.1"/>
    </source>
</evidence>
<protein>
    <submittedName>
        <fullName evidence="5">Dienelactone hydrolase family protein</fullName>
    </submittedName>
</protein>
<dbReference type="AlphaFoldDB" id="A0AAE2SET4"/>
<keyword evidence="1" id="KW-0732">Signal</keyword>
<proteinExistence type="predicted"/>
<feature type="domain" description="Dienelactone hydrolase" evidence="4">
    <location>
        <begin position="185"/>
        <end position="329"/>
    </location>
</feature>
<sequence>MKRLFIPCIILASVACKKQVTNPSQELNSPPPPQSPPISGQSEEKTSPSQTIEHLRVHLSLNPENKPALAKQKFASTPISQDEAEQAIQLLFKDRVTTLRAERKKEFDAKAITLGDQTLRYDYRITGNQPEDGHSLYISMHGGGGAPAKVNDQQWANQIKLYEPKEGIYLAPRAPTDTWNLWHRDHIDPLFDRLIENFITFKGINPNKVYIMGYSAGGDGTYQLAPRMADRWAAAAMMAGHPGDAKTYNLRNLPYFIQCGGKDNAYNRAKLAADWGRKLDQLAEANPGSYPHKTVIYPDYGHWMQRADRQAVPWMAEFTRNPWPKKIHWYQDNATHTRFYWLENTAPKAKQLITAEIDLENPQTIILTIGDSQGELAINAINSKKPGAEDGRQQFPPIESITLRLSDQLIDLDKPLTVRKSDGTTLCQGKVHRSIEAIATSLTQRPDPSSAATATLTLDLNQAQP</sequence>
<dbReference type="Proteomes" id="UP000634206">
    <property type="component" value="Unassembled WGS sequence"/>
</dbReference>
<dbReference type="Pfam" id="PF01738">
    <property type="entry name" value="DLH"/>
    <property type="match status" value="1"/>
</dbReference>
<dbReference type="PANTHER" id="PTHR43037:SF5">
    <property type="entry name" value="FERULOYL ESTERASE"/>
    <property type="match status" value="1"/>
</dbReference>
<dbReference type="RefSeq" id="WP_309491173.1">
    <property type="nucleotide sequence ID" value="NZ_JAENIG010000017.1"/>
</dbReference>
<dbReference type="InterPro" id="IPR050955">
    <property type="entry name" value="Plant_Biomass_Hydrol_Est"/>
</dbReference>
<name>A0AAE2SET4_9BACT</name>
<dbReference type="Gene3D" id="3.40.50.1820">
    <property type="entry name" value="alpha/beta hydrolase"/>
    <property type="match status" value="1"/>
</dbReference>
<evidence type="ECO:0000259" key="4">
    <source>
        <dbReference type="Pfam" id="PF01738"/>
    </source>
</evidence>
<dbReference type="InterPro" id="IPR029058">
    <property type="entry name" value="AB_hydrolase_fold"/>
</dbReference>
<dbReference type="InterPro" id="IPR002925">
    <property type="entry name" value="Dienelactn_hydro"/>
</dbReference>
<feature type="region of interest" description="Disordered" evidence="3">
    <location>
        <begin position="21"/>
        <end position="50"/>
    </location>
</feature>
<dbReference type="SUPFAM" id="SSF53474">
    <property type="entry name" value="alpha/beta-Hydrolases"/>
    <property type="match status" value="1"/>
</dbReference>
<evidence type="ECO:0000313" key="6">
    <source>
        <dbReference type="Proteomes" id="UP000634206"/>
    </source>
</evidence>
<dbReference type="PANTHER" id="PTHR43037">
    <property type="entry name" value="UNNAMED PRODUCT-RELATED"/>
    <property type="match status" value="1"/>
</dbReference>
<keyword evidence="6" id="KW-1185">Reference proteome</keyword>
<dbReference type="GO" id="GO:0016787">
    <property type="term" value="F:hydrolase activity"/>
    <property type="evidence" value="ECO:0007669"/>
    <property type="project" value="UniProtKB-KW"/>
</dbReference>
<dbReference type="PROSITE" id="PS51257">
    <property type="entry name" value="PROKAR_LIPOPROTEIN"/>
    <property type="match status" value="1"/>
</dbReference>
<accession>A0AAE2SET4</accession>
<dbReference type="EMBL" id="JAENIG010000017">
    <property type="protein sequence ID" value="MBK1856553.1"/>
    <property type="molecule type" value="Genomic_DNA"/>
</dbReference>
<evidence type="ECO:0000256" key="3">
    <source>
        <dbReference type="SAM" id="MobiDB-lite"/>
    </source>
</evidence>
<evidence type="ECO:0000256" key="1">
    <source>
        <dbReference type="ARBA" id="ARBA00022729"/>
    </source>
</evidence>
<keyword evidence="2 5" id="KW-0378">Hydrolase</keyword>
<comment type="caution">
    <text evidence="5">The sequence shown here is derived from an EMBL/GenBank/DDBJ whole genome shotgun (WGS) entry which is preliminary data.</text>
</comment>
<evidence type="ECO:0000256" key="2">
    <source>
        <dbReference type="ARBA" id="ARBA00022801"/>
    </source>
</evidence>